<keyword evidence="1" id="KW-0732">Signal</keyword>
<name>A0ABW0VAX8_9ACTN</name>
<proteinExistence type="predicted"/>
<sequence>MAAVVAAVLVSGAVYAWPGGTPAARAATPPPLIYHLPANSSADPATELEAIARRVETLPTDGGGGSTHLRWREWALWTRTDSGGTSSKVVPEEFDLLRTSTTATLKRFLVDQGPGSATQQPAVTTLQDKTPASPDGLRTWLQATTPGVTGPAGAAEAVHDLVTQRVLTPEQRAALLRLLAALPGLTTSGDVIDRAGRAGLAFSADSAASGLPTRYTFIIDHASGQLLGQETALTETAGKLNVAIPSVIGYDAYLDARTTP</sequence>
<evidence type="ECO:0008006" key="4">
    <source>
        <dbReference type="Google" id="ProtNLM"/>
    </source>
</evidence>
<reference evidence="3" key="1">
    <citation type="journal article" date="2019" name="Int. J. Syst. Evol. Microbiol.">
        <title>The Global Catalogue of Microorganisms (GCM) 10K type strain sequencing project: providing services to taxonomists for standard genome sequencing and annotation.</title>
        <authorList>
            <consortium name="The Broad Institute Genomics Platform"/>
            <consortium name="The Broad Institute Genome Sequencing Center for Infectious Disease"/>
            <person name="Wu L."/>
            <person name="Ma J."/>
        </authorList>
    </citation>
    <scope>NUCLEOTIDE SEQUENCE [LARGE SCALE GENOMIC DNA]</scope>
    <source>
        <strain evidence="3">CGMCC 4.1622</strain>
    </source>
</reference>
<evidence type="ECO:0000256" key="1">
    <source>
        <dbReference type="SAM" id="SignalP"/>
    </source>
</evidence>
<organism evidence="2 3">
    <name type="scientific">Kitasatospora cinereorecta</name>
    <dbReference type="NCBI Taxonomy" id="285560"/>
    <lineage>
        <taxon>Bacteria</taxon>
        <taxon>Bacillati</taxon>
        <taxon>Actinomycetota</taxon>
        <taxon>Actinomycetes</taxon>
        <taxon>Kitasatosporales</taxon>
        <taxon>Streptomycetaceae</taxon>
        <taxon>Kitasatospora</taxon>
    </lineage>
</organism>
<evidence type="ECO:0000313" key="3">
    <source>
        <dbReference type="Proteomes" id="UP001596066"/>
    </source>
</evidence>
<gene>
    <name evidence="2" type="ORF">ACFPZF_16835</name>
</gene>
<dbReference type="EMBL" id="JBHSOC010000026">
    <property type="protein sequence ID" value="MFC5643018.1"/>
    <property type="molecule type" value="Genomic_DNA"/>
</dbReference>
<evidence type="ECO:0000313" key="2">
    <source>
        <dbReference type="EMBL" id="MFC5643018.1"/>
    </source>
</evidence>
<comment type="caution">
    <text evidence="2">The sequence shown here is derived from an EMBL/GenBank/DDBJ whole genome shotgun (WGS) entry which is preliminary data.</text>
</comment>
<keyword evidence="3" id="KW-1185">Reference proteome</keyword>
<feature type="signal peptide" evidence="1">
    <location>
        <begin position="1"/>
        <end position="16"/>
    </location>
</feature>
<accession>A0ABW0VAX8</accession>
<feature type="chain" id="PRO_5046164174" description="CU044_5270 family protein" evidence="1">
    <location>
        <begin position="17"/>
        <end position="260"/>
    </location>
</feature>
<dbReference type="Proteomes" id="UP001596066">
    <property type="component" value="Unassembled WGS sequence"/>
</dbReference>
<protein>
    <recommendedName>
        <fullName evidence="4">CU044_5270 family protein</fullName>
    </recommendedName>
</protein>